<feature type="transmembrane region" description="Helical" evidence="1">
    <location>
        <begin position="80"/>
        <end position="98"/>
    </location>
</feature>
<evidence type="ECO:0000256" key="1">
    <source>
        <dbReference type="SAM" id="Phobius"/>
    </source>
</evidence>
<feature type="transmembrane region" description="Helical" evidence="1">
    <location>
        <begin position="42"/>
        <end position="60"/>
    </location>
</feature>
<keyword evidence="1" id="KW-0472">Membrane</keyword>
<keyword evidence="1" id="KW-0812">Transmembrane</keyword>
<proteinExistence type="predicted"/>
<accession>A0A2T8HV37</accession>
<organism evidence="2 3">
    <name type="scientific">Pararhodobacter oceanensis</name>
    <dbReference type="NCBI Taxonomy" id="2172121"/>
    <lineage>
        <taxon>Bacteria</taxon>
        <taxon>Pseudomonadati</taxon>
        <taxon>Pseudomonadota</taxon>
        <taxon>Alphaproteobacteria</taxon>
        <taxon>Rhodobacterales</taxon>
        <taxon>Paracoccaceae</taxon>
        <taxon>Pararhodobacter</taxon>
    </lineage>
</organism>
<feature type="transmembrane region" description="Helical" evidence="1">
    <location>
        <begin position="207"/>
        <end position="228"/>
    </location>
</feature>
<feature type="transmembrane region" description="Helical" evidence="1">
    <location>
        <begin position="240"/>
        <end position="264"/>
    </location>
</feature>
<name>A0A2T8HV37_9RHOB</name>
<evidence type="ECO:0000313" key="2">
    <source>
        <dbReference type="EMBL" id="PVH29309.1"/>
    </source>
</evidence>
<gene>
    <name evidence="2" type="ORF">DDE20_09895</name>
</gene>
<dbReference type="AlphaFoldDB" id="A0A2T8HV37"/>
<feature type="transmembrane region" description="Helical" evidence="1">
    <location>
        <begin position="147"/>
        <end position="166"/>
    </location>
</feature>
<keyword evidence="3" id="KW-1185">Reference proteome</keyword>
<dbReference type="EMBL" id="QDKM01000003">
    <property type="protein sequence ID" value="PVH29309.1"/>
    <property type="molecule type" value="Genomic_DNA"/>
</dbReference>
<comment type="caution">
    <text evidence="2">The sequence shown here is derived from an EMBL/GenBank/DDBJ whole genome shotgun (WGS) entry which is preliminary data.</text>
</comment>
<evidence type="ECO:0000313" key="3">
    <source>
        <dbReference type="Proteomes" id="UP000245911"/>
    </source>
</evidence>
<sequence>MKMSESKAKSNVPGAVARALLVVALAIFPAMAIPSTAPDVAQSMILLAVFAGGIVFAEYASEYPGLIEFRFAAPFNRSRFALIALMAVLLSLLQRHGVEPGALSALAAKLASACGQMLDFTGSPVHLLAAALPSWVPEAHLTLVRDGAALSMVLAATTVIGFAAAIKLNAWPMGAGPFNVWINLPTFDPTAGNDVVLRLQRHARINVVLGLLLPFLLPAAFFASAVLIKPLTLLSPMGFVWGIVLWAYLPAALVMRGVAMARVARMIRVSRRRFADSEGNAFAHA</sequence>
<dbReference type="Proteomes" id="UP000245911">
    <property type="component" value="Unassembled WGS sequence"/>
</dbReference>
<reference evidence="2 3" key="1">
    <citation type="submission" date="2018-04" db="EMBL/GenBank/DDBJ databases">
        <title>Pararhodobacter oceanense sp. nov., isolated from marine intertidal sediment.</title>
        <authorList>
            <person name="Wang X.-L."/>
            <person name="Du Z.-J."/>
        </authorList>
    </citation>
    <scope>NUCLEOTIDE SEQUENCE [LARGE SCALE GENOMIC DNA]</scope>
    <source>
        <strain evidence="2 3">AM505</strain>
    </source>
</reference>
<protein>
    <submittedName>
        <fullName evidence="2">Uncharacterized protein</fullName>
    </submittedName>
</protein>
<keyword evidence="1" id="KW-1133">Transmembrane helix</keyword>